<proteinExistence type="predicted"/>
<dbReference type="SUPFAM" id="SSF51110">
    <property type="entry name" value="alpha-D-mannose-specific plant lectins"/>
    <property type="match status" value="1"/>
</dbReference>
<dbReference type="Gene3D" id="1.10.510.10">
    <property type="entry name" value="Transferase(Phosphotransferase) domain 1"/>
    <property type="match status" value="1"/>
</dbReference>
<evidence type="ECO:0000256" key="3">
    <source>
        <dbReference type="ARBA" id="ARBA00023157"/>
    </source>
</evidence>
<dbReference type="Gene3D" id="2.90.10.30">
    <property type="match status" value="1"/>
</dbReference>
<dbReference type="Proteomes" id="UP000237347">
    <property type="component" value="Unassembled WGS sequence"/>
</dbReference>
<dbReference type="FunFam" id="2.90.10.10:FF:000023">
    <property type="entry name" value="G-type lectin S-receptor-like serine/threonine-protein kinase"/>
    <property type="match status" value="1"/>
</dbReference>
<dbReference type="EMBL" id="PKMF04000040">
    <property type="protein sequence ID" value="KAK7856069.1"/>
    <property type="molecule type" value="Genomic_DNA"/>
</dbReference>
<dbReference type="PROSITE" id="PS50927">
    <property type="entry name" value="BULB_LECTIN"/>
    <property type="match status" value="1"/>
</dbReference>
<dbReference type="InterPro" id="IPR050396">
    <property type="entry name" value="Glycosyltr_51/Transpeptidase"/>
</dbReference>
<sequence>MNFSLLLPLPLPKQPNHSSYQNSNLNANPSLFPIPHSLPFFSLTHTHSHRSPTRSNSVHEGRVHWTQKSFKNHRIVPETLVVLTFSTLLLCLRLFSNALLPDFPRRWRNLIAFSAEAELRASSYPWHLWQAIVAYEDRRFFMHHGVDPVGIARAVLSFSSSGGGSTITQQVRLYFVFPPASSLSSLEYIYPNFTASEFQHIDSSGVFLSSRNGTFAAAIFNPGAQQTNFYLCIIHVASNTIIWSANRDAPISSSGIMNLTTKGITVSDQYGNLRWSTPPLQSSVYALLLTEMGNLVLLDHSNSSLWESFHYPTDTIVIGQHLPVGMYLSSAASDYDLSSSIYNFTISTSDALLQWYGQTYWKLSMDTKAFIISNYVVKYMAINRTGLFLLGHDASEVVIQVSLPPADFRIGKLGPLGRFTVHSFSDAHWEQEFSGPDSSCRTPSICGQMGLCTDNSPSITPICSCPSGFHAGSQNVSGCVPSDDSQSLPLACNSTNNGSQLNSSVVSFLGLSYGIDYFSNDFSQPLKYGVNLTVCQDLCSGDCSCLGIFYGNSSGSCYMLENELGSFTSSNSGGMNLLGYIKVSGSNTTTNDNGPPPNSSSNHRKRIRVVVLVLLLSVSILLLVALGFLIWMRWKLSKTKEIKLGGFNSQSSEDLDAFYIPGLPKSGGGHFSSSSWSGLIYYPLFALEMHEQGKYLELVDPRLEGRVTREEVEKLVRVALCCLYEEPSLRPNMITVVGMLEGGVPLGQPRTESLNFLRFYGRRFTEASTIMDPNGSLSHPQANSLQTADLWPKILVKNTFLKNERTLSRKVVEMVLALALERTMSKRRILSCYMNKIYWGHGIYGIKSASIFYFGKHPSLLSLGESAMLAGIIPAPELRSPLRDPSRGKSFQARVLRRMVEVGFLDIEMALLVVKQGLHLHVFVSEYADGLLHLSPLPKDGLGVSNRLKRGTDSAFKVVWDWEKESVTWEAWEDMERWSIKLQAIDHIKLQKNILVVVTKWIFSNK</sequence>
<organism evidence="7 8">
    <name type="scientific">Quercus suber</name>
    <name type="common">Cork oak</name>
    <dbReference type="NCBI Taxonomy" id="58331"/>
    <lineage>
        <taxon>Eukaryota</taxon>
        <taxon>Viridiplantae</taxon>
        <taxon>Streptophyta</taxon>
        <taxon>Embryophyta</taxon>
        <taxon>Tracheophyta</taxon>
        <taxon>Spermatophyta</taxon>
        <taxon>Magnoliopsida</taxon>
        <taxon>eudicotyledons</taxon>
        <taxon>Gunneridae</taxon>
        <taxon>Pentapetalae</taxon>
        <taxon>rosids</taxon>
        <taxon>fabids</taxon>
        <taxon>Fagales</taxon>
        <taxon>Fagaceae</taxon>
        <taxon>Quercus</taxon>
    </lineage>
</organism>
<dbReference type="InterPro" id="IPR001264">
    <property type="entry name" value="Glyco_trans_51"/>
</dbReference>
<dbReference type="AlphaFoldDB" id="A0AAW0M028"/>
<dbReference type="Pfam" id="PF00954">
    <property type="entry name" value="S_locus_glycop"/>
    <property type="match status" value="1"/>
</dbReference>
<comment type="caution">
    <text evidence="7">The sequence shown here is derived from an EMBL/GenBank/DDBJ whole genome shotgun (WGS) entry which is preliminary data.</text>
</comment>
<dbReference type="InterPro" id="IPR023346">
    <property type="entry name" value="Lysozyme-like_dom_sf"/>
</dbReference>
<keyword evidence="5" id="KW-0472">Membrane</keyword>
<evidence type="ECO:0000256" key="4">
    <source>
        <dbReference type="ARBA" id="ARBA00023180"/>
    </source>
</evidence>
<dbReference type="GO" id="GO:0048544">
    <property type="term" value="P:recognition of pollen"/>
    <property type="evidence" value="ECO:0007669"/>
    <property type="project" value="InterPro"/>
</dbReference>
<accession>A0AAW0M028</accession>
<evidence type="ECO:0000256" key="2">
    <source>
        <dbReference type="ARBA" id="ARBA00022729"/>
    </source>
</evidence>
<feature type="domain" description="Bulb-type lectin" evidence="6">
    <location>
        <begin position="192"/>
        <end position="310"/>
    </location>
</feature>
<reference evidence="7 8" key="1">
    <citation type="journal article" date="2018" name="Sci. Data">
        <title>The draft genome sequence of cork oak.</title>
        <authorList>
            <person name="Ramos A.M."/>
            <person name="Usie A."/>
            <person name="Barbosa P."/>
            <person name="Barros P.M."/>
            <person name="Capote T."/>
            <person name="Chaves I."/>
            <person name="Simoes F."/>
            <person name="Abreu I."/>
            <person name="Carrasquinho I."/>
            <person name="Faro C."/>
            <person name="Guimaraes J.B."/>
            <person name="Mendonca D."/>
            <person name="Nobrega F."/>
            <person name="Rodrigues L."/>
            <person name="Saibo N.J.M."/>
            <person name="Varela M.C."/>
            <person name="Egas C."/>
            <person name="Matos J."/>
            <person name="Miguel C.M."/>
            <person name="Oliveira M.M."/>
            <person name="Ricardo C.P."/>
            <person name="Goncalves S."/>
        </authorList>
    </citation>
    <scope>NUCLEOTIDE SEQUENCE [LARGE SCALE GENOMIC DNA]</scope>
    <source>
        <strain evidence="8">cv. HL8</strain>
    </source>
</reference>
<dbReference type="InterPro" id="IPR000858">
    <property type="entry name" value="S_locus_glycoprot_dom"/>
</dbReference>
<dbReference type="PANTHER" id="PTHR32282">
    <property type="entry name" value="BINDING PROTEIN TRANSPEPTIDASE, PUTATIVE-RELATED"/>
    <property type="match status" value="1"/>
</dbReference>
<dbReference type="GO" id="GO:0008955">
    <property type="term" value="F:peptidoglycan glycosyltransferase activity"/>
    <property type="evidence" value="ECO:0007669"/>
    <property type="project" value="TreeGrafter"/>
</dbReference>
<protein>
    <submittedName>
        <fullName evidence="7">G-type lectin s-receptor-like serine/threonine-protein kinase</fullName>
    </submittedName>
</protein>
<evidence type="ECO:0000256" key="1">
    <source>
        <dbReference type="ARBA" id="ARBA00022679"/>
    </source>
</evidence>
<dbReference type="Pfam" id="PF01453">
    <property type="entry name" value="B_lectin"/>
    <property type="match status" value="1"/>
</dbReference>
<keyword evidence="1" id="KW-0808">Transferase</keyword>
<evidence type="ECO:0000313" key="7">
    <source>
        <dbReference type="EMBL" id="KAK7856069.1"/>
    </source>
</evidence>
<dbReference type="SUPFAM" id="SSF53955">
    <property type="entry name" value="Lysozyme-like"/>
    <property type="match status" value="2"/>
</dbReference>
<dbReference type="Gene3D" id="1.10.3810.10">
    <property type="entry name" value="Biosynthetic peptidoglycan transglycosylase-like"/>
    <property type="match status" value="2"/>
</dbReference>
<keyword evidence="8" id="KW-1185">Reference proteome</keyword>
<dbReference type="InterPro" id="IPR001480">
    <property type="entry name" value="Bulb-type_lectin_dom"/>
</dbReference>
<dbReference type="InterPro" id="IPR036950">
    <property type="entry name" value="PBP_transglycosylase"/>
</dbReference>
<keyword evidence="5" id="KW-0812">Transmembrane</keyword>
<dbReference type="CDD" id="cd01098">
    <property type="entry name" value="PAN_AP_plant"/>
    <property type="match status" value="1"/>
</dbReference>
<feature type="transmembrane region" description="Helical" evidence="5">
    <location>
        <begin position="609"/>
        <end position="634"/>
    </location>
</feature>
<keyword evidence="3" id="KW-1015">Disulfide bond</keyword>
<dbReference type="InterPro" id="IPR036426">
    <property type="entry name" value="Bulb-type_lectin_dom_sf"/>
</dbReference>
<dbReference type="SMART" id="SM00108">
    <property type="entry name" value="B_lectin"/>
    <property type="match status" value="1"/>
</dbReference>
<dbReference type="CDD" id="cd00028">
    <property type="entry name" value="B_lectin"/>
    <property type="match status" value="1"/>
</dbReference>
<evidence type="ECO:0000256" key="5">
    <source>
        <dbReference type="SAM" id="Phobius"/>
    </source>
</evidence>
<evidence type="ECO:0000259" key="6">
    <source>
        <dbReference type="PROSITE" id="PS50927"/>
    </source>
</evidence>
<keyword evidence="4" id="KW-0325">Glycoprotein</keyword>
<name>A0AAW0M028_QUESU</name>
<keyword evidence="5" id="KW-1133">Transmembrane helix</keyword>
<dbReference type="GO" id="GO:0016301">
    <property type="term" value="F:kinase activity"/>
    <property type="evidence" value="ECO:0007669"/>
    <property type="project" value="UniProtKB-KW"/>
</dbReference>
<keyword evidence="2" id="KW-0732">Signal</keyword>
<gene>
    <name evidence="7" type="ORF">CFP56_025515</name>
</gene>
<dbReference type="Pfam" id="PF00912">
    <property type="entry name" value="Transgly"/>
    <property type="match status" value="2"/>
</dbReference>
<evidence type="ECO:0000313" key="8">
    <source>
        <dbReference type="Proteomes" id="UP000237347"/>
    </source>
</evidence>
<dbReference type="PANTHER" id="PTHR32282:SF33">
    <property type="entry name" value="PEPTIDOGLYCAN GLYCOSYLTRANSFERASE"/>
    <property type="match status" value="1"/>
</dbReference>